<dbReference type="AlphaFoldDB" id="A0A151A907"/>
<keyword evidence="2" id="KW-1185">Reference proteome</keyword>
<organism evidence="1 2">
    <name type="scientific">Halalkalicoccus paucihalophilus</name>
    <dbReference type="NCBI Taxonomy" id="1008153"/>
    <lineage>
        <taxon>Archaea</taxon>
        <taxon>Methanobacteriati</taxon>
        <taxon>Methanobacteriota</taxon>
        <taxon>Stenosarchaea group</taxon>
        <taxon>Halobacteria</taxon>
        <taxon>Halobacteriales</taxon>
        <taxon>Halococcaceae</taxon>
        <taxon>Halalkalicoccus</taxon>
    </lineage>
</organism>
<name>A0A151A907_9EURY</name>
<dbReference type="Proteomes" id="UP000075321">
    <property type="component" value="Unassembled WGS sequence"/>
</dbReference>
<evidence type="ECO:0000313" key="1">
    <source>
        <dbReference type="EMBL" id="KYH24074.1"/>
    </source>
</evidence>
<accession>A0A151A907</accession>
<reference evidence="1 2" key="1">
    <citation type="submission" date="2016-02" db="EMBL/GenBank/DDBJ databases">
        <title>Genome sequence of Halalkalicoccus paucihalophilus DSM 24557.</title>
        <authorList>
            <person name="Poehlein A."/>
            <person name="Daniel R."/>
        </authorList>
    </citation>
    <scope>NUCLEOTIDE SEQUENCE [LARGE SCALE GENOMIC DNA]</scope>
    <source>
        <strain evidence="1 2">DSM 24557</strain>
    </source>
</reference>
<protein>
    <submittedName>
        <fullName evidence="1">Uncharacterized protein</fullName>
    </submittedName>
</protein>
<dbReference type="EMBL" id="LTAZ01000017">
    <property type="protein sequence ID" value="KYH24074.1"/>
    <property type="molecule type" value="Genomic_DNA"/>
</dbReference>
<dbReference type="RefSeq" id="WP_066385823.1">
    <property type="nucleotide sequence ID" value="NZ_LTAZ01000017.1"/>
</dbReference>
<sequence length="79" mass="8109">MHAVCVEEIVLASEATLSRSLASSTGAGDQARYTARSMESTIKESEKGMGINPGGGNVVIVESLGASKDEINCALHGTN</sequence>
<dbReference type="PATRIC" id="fig|1008153.3.peg.4453"/>
<comment type="caution">
    <text evidence="1">The sequence shown here is derived from an EMBL/GenBank/DDBJ whole genome shotgun (WGS) entry which is preliminary data.</text>
</comment>
<gene>
    <name evidence="1" type="ORF">HAPAU_41530</name>
</gene>
<proteinExistence type="predicted"/>
<evidence type="ECO:0000313" key="2">
    <source>
        <dbReference type="Proteomes" id="UP000075321"/>
    </source>
</evidence>